<accession>A0AAC8ZWF8</accession>
<evidence type="ECO:0000313" key="2">
    <source>
        <dbReference type="Proteomes" id="UP000069935"/>
    </source>
</evidence>
<dbReference type="Proteomes" id="UP000069935">
    <property type="component" value="Chromosome 6"/>
</dbReference>
<proteinExistence type="predicted"/>
<reference evidence="1 2" key="2">
    <citation type="journal article" date="2016" name="Genome Announc.">
        <title>Complete Genome Sequence of a Strain of Azospirillum thiophilum Isolated from a Sulfide Spring.</title>
        <authorList>
            <person name="Fomenkov A."/>
            <person name="Vincze T."/>
            <person name="Grabovich M."/>
            <person name="Anton B.P."/>
            <person name="Dubinina G."/>
            <person name="Orlova M."/>
            <person name="Belousova E."/>
            <person name="Roberts R.J."/>
        </authorList>
    </citation>
    <scope>NUCLEOTIDE SEQUENCE [LARGE SCALE GENOMIC DNA]</scope>
    <source>
        <strain evidence="1 2">BV-S</strain>
    </source>
</reference>
<dbReference type="AlphaFoldDB" id="A0AAC8ZWF8"/>
<dbReference type="KEGG" id="ati:AL072_28370"/>
<protein>
    <recommendedName>
        <fullName evidence="3">Flagellar basal body-associated protein FliL</fullName>
    </recommendedName>
</protein>
<dbReference type="EMBL" id="CP012406">
    <property type="protein sequence ID" value="ALG74920.1"/>
    <property type="molecule type" value="Genomic_DNA"/>
</dbReference>
<gene>
    <name evidence="1" type="ORF">AL072_28370</name>
</gene>
<evidence type="ECO:0008006" key="3">
    <source>
        <dbReference type="Google" id="ProtNLM"/>
    </source>
</evidence>
<reference evidence="2" key="1">
    <citation type="submission" date="2015-08" db="EMBL/GenBank/DDBJ databases">
        <title>Complete Genome Sequence of Azospirillum thiophilum BV-S.</title>
        <authorList>
            <person name="Fomenkov A."/>
            <person name="Vincze T."/>
            <person name="Grabovich M."/>
            <person name="Dubinina G."/>
            <person name="Orlova M."/>
            <person name="Belousova E."/>
            <person name="Roberts R.J."/>
        </authorList>
    </citation>
    <scope>NUCLEOTIDE SEQUENCE [LARGE SCALE GENOMIC DNA]</scope>
    <source>
        <strain evidence="2">BV-S</strain>
    </source>
</reference>
<organism evidence="1 2">
    <name type="scientific">Azospirillum thiophilum</name>
    <dbReference type="NCBI Taxonomy" id="528244"/>
    <lineage>
        <taxon>Bacteria</taxon>
        <taxon>Pseudomonadati</taxon>
        <taxon>Pseudomonadota</taxon>
        <taxon>Alphaproteobacteria</taxon>
        <taxon>Rhodospirillales</taxon>
        <taxon>Azospirillaceae</taxon>
        <taxon>Azospirillum</taxon>
    </lineage>
</organism>
<sequence>MKAVLSFAVAAALAFAGGYGFGRFDALPPEPAPGGPAAAPGDAAAPAANPHYVEAGQLIVPMLEQGRTVAFILTQVTLEAASADDALAVRRRLPHARSAMLEALFDLAGHGRFNGPSVDPQGVAAALLASANGSFAGPEGGQQAGGVRPVRSVLIDRLLRQDNTRL</sequence>
<dbReference type="RefSeq" id="WP_045584870.1">
    <property type="nucleotide sequence ID" value="NZ_CP012406.1"/>
</dbReference>
<name>A0AAC8ZWF8_9PROT</name>
<evidence type="ECO:0000313" key="1">
    <source>
        <dbReference type="EMBL" id="ALG74920.1"/>
    </source>
</evidence>
<keyword evidence="2" id="KW-1185">Reference proteome</keyword>